<proteinExistence type="predicted"/>
<dbReference type="RefSeq" id="WP_147068273.1">
    <property type="nucleotide sequence ID" value="NZ_BAAARO010000041.1"/>
</dbReference>
<dbReference type="EMBL" id="BJYX01000030">
    <property type="protein sequence ID" value="GEO31893.1"/>
    <property type="molecule type" value="Genomic_DNA"/>
</dbReference>
<evidence type="ECO:0000313" key="1">
    <source>
        <dbReference type="EMBL" id="GEO31893.1"/>
    </source>
</evidence>
<sequence length="986" mass="110409">MESDASHLIRKLVVIAASSVLPTPVLSIGEAAFDFASKKWDRPAAQVERNLRKVTPTATSQERANGLRYAVDALEKSALTLDELAADDFDASRAARRIEPHLDSSLLEQERLVAMHAVRLSLQATINEAKKSNDDLRAYSRQSRGTLETIERGVRTLHEQSRAHAPFGIRSKHIVDSHRLSDPLHLELYVGRLPELALKQFARDWRDDLRLHVTELCDMRSADSRTRVALNTLERLQFHGTYPSVWRELQAPETREAISRIRSFLARDSNLFQPVQYDLALRWLERQVKRPEFSLAFAVSGSWGAGKTRLLDRIAETGSNQGWLPIHLEAMTNRPLKDEVFSCFEESLGMRVGSMPELRSVLDGRRGSIVVVDDWDVLSRREPSRLRELGQLIESLSDLNVRWAISLDESALPKVLSNDGMQFWERYGCTGPVFQPDRSIVSGWLLLDDENESESVGLRIIAGTLPGRRALEVERAGLEERNARMIKRSLSTPVVALLKLNLSPSLPLDEIHVVTLMNEYWSLMKSSLTRADGVSPDAVDAVCEAIGFARLAGGSASFSDVGLSRAPDGYLEQEWMSALRAAVVCLRNRSIVVVASPGDRLLPSPSVELLWGFLTSREVERCSPQLGLAGLPYAKEVLLAIAGRDHGIRTESLKTVLRFLLVASALEFERSEPESQRPYLHWLGNPDLPNDVLWEAATVLPSGVQSRLISEALAVADVADDEPFWALRMLRLCEEPSSREVLDHLRFADRVANQANRTGLQEYLLLVLQGLVRRVNWSVPRDAHKALTLIHRMSTPRTAEPLSRAVVAELSFEDPSRRVAWLQTLARFLTVVGEDGGPGNLDLPFWRDVTQRSILKLSASAGPNVILEMLEAGVFAPSWRGQRLSRSAGHFFRRSAHVAFGHTRDTDSRRFDELALKLIRGELEGASPERQALAALFGIRHTVATGGHSVTVDRDLKMHLTLLKRSRHIPRDMKRWVDSIKVDDEP</sequence>
<comment type="caution">
    <text evidence="1">The sequence shown here is derived from an EMBL/GenBank/DDBJ whole genome shotgun (WGS) entry which is preliminary data.</text>
</comment>
<accession>A0A512D5Z7</accession>
<organism evidence="1 2">
    <name type="scientific">Terrabacter aerolatus</name>
    <dbReference type="NCBI Taxonomy" id="422442"/>
    <lineage>
        <taxon>Bacteria</taxon>
        <taxon>Bacillati</taxon>
        <taxon>Actinomycetota</taxon>
        <taxon>Actinomycetes</taxon>
        <taxon>Micrococcales</taxon>
        <taxon>Intrasporangiaceae</taxon>
        <taxon>Terrabacter</taxon>
    </lineage>
</organism>
<dbReference type="AlphaFoldDB" id="A0A512D5Z7"/>
<gene>
    <name evidence="1" type="ORF">TAE01_37030</name>
</gene>
<dbReference type="OrthoDB" id="9975693at2"/>
<dbReference type="Proteomes" id="UP000321534">
    <property type="component" value="Unassembled WGS sequence"/>
</dbReference>
<evidence type="ECO:0000313" key="2">
    <source>
        <dbReference type="Proteomes" id="UP000321534"/>
    </source>
</evidence>
<keyword evidence="2" id="KW-1185">Reference proteome</keyword>
<protein>
    <submittedName>
        <fullName evidence="1">Uncharacterized protein</fullName>
    </submittedName>
</protein>
<reference evidence="1 2" key="1">
    <citation type="submission" date="2019-07" db="EMBL/GenBank/DDBJ databases">
        <title>Whole genome shotgun sequence of Terrabacter aerolatus NBRC 106305.</title>
        <authorList>
            <person name="Hosoyama A."/>
            <person name="Uohara A."/>
            <person name="Ohji S."/>
            <person name="Ichikawa N."/>
        </authorList>
    </citation>
    <scope>NUCLEOTIDE SEQUENCE [LARGE SCALE GENOMIC DNA]</scope>
    <source>
        <strain evidence="1 2">NBRC 106305</strain>
    </source>
</reference>
<name>A0A512D5Z7_9MICO</name>